<dbReference type="SUPFAM" id="SSF48498">
    <property type="entry name" value="Tetracyclin repressor-like, C-terminal domain"/>
    <property type="match status" value="1"/>
</dbReference>
<feature type="DNA-binding region" description="H-T-H motif" evidence="4">
    <location>
        <begin position="44"/>
        <end position="63"/>
    </location>
</feature>
<dbReference type="RefSeq" id="WP_167181265.1">
    <property type="nucleotide sequence ID" value="NZ_JAAONZ010000001.1"/>
</dbReference>
<dbReference type="Proteomes" id="UP000787472">
    <property type="component" value="Unassembled WGS sequence"/>
</dbReference>
<dbReference type="InterPro" id="IPR036271">
    <property type="entry name" value="Tet_transcr_reg_TetR-rel_C_sf"/>
</dbReference>
<dbReference type="AlphaFoldDB" id="A0A9E5JPZ4"/>
<comment type="caution">
    <text evidence="7">The sequence shown here is derived from an EMBL/GenBank/DDBJ whole genome shotgun (WGS) entry which is preliminary data.</text>
</comment>
<evidence type="ECO:0000313" key="8">
    <source>
        <dbReference type="Proteomes" id="UP000787472"/>
    </source>
</evidence>
<dbReference type="Pfam" id="PF17939">
    <property type="entry name" value="TetR_C_30"/>
    <property type="match status" value="1"/>
</dbReference>
<dbReference type="EMBL" id="JAAONZ010000001">
    <property type="protein sequence ID" value="NHO64349.1"/>
    <property type="molecule type" value="Genomic_DNA"/>
</dbReference>
<dbReference type="GO" id="GO:0003700">
    <property type="term" value="F:DNA-binding transcription factor activity"/>
    <property type="evidence" value="ECO:0007669"/>
    <property type="project" value="TreeGrafter"/>
</dbReference>
<evidence type="ECO:0000256" key="1">
    <source>
        <dbReference type="ARBA" id="ARBA00023015"/>
    </source>
</evidence>
<dbReference type="InterPro" id="IPR001647">
    <property type="entry name" value="HTH_TetR"/>
</dbReference>
<dbReference type="InterPro" id="IPR009057">
    <property type="entry name" value="Homeodomain-like_sf"/>
</dbReference>
<sequence length="228" mass="25454">MPSPPKQVKVGRPRSSDKDKSERGERILNAAEELFALHGYDGVTLRTLANAAGVDVALINYYFGPKQQLFDTVFKRRAKILNEQRLTALQSAQQAAAPEVVSVEKIIEAFLRPLEVAQESDDEGWKNYCALLAYVNNSAVWGPVLMSKHYNDLVDIFVDALRAALPGSDDADLYWCYHYMSGAMSLTFANTGRIDKMSRGLCRSDDFRAAYDRMIPFIAAGFREVCEG</sequence>
<organism evidence="7 8">
    <name type="scientific">Pseudomaricurvus hydrocarbonicus</name>
    <dbReference type="NCBI Taxonomy" id="1470433"/>
    <lineage>
        <taxon>Bacteria</taxon>
        <taxon>Pseudomonadati</taxon>
        <taxon>Pseudomonadota</taxon>
        <taxon>Gammaproteobacteria</taxon>
        <taxon>Cellvibrionales</taxon>
        <taxon>Cellvibrionaceae</taxon>
        <taxon>Pseudomaricurvus</taxon>
    </lineage>
</organism>
<keyword evidence="2 4" id="KW-0238">DNA-binding</keyword>
<feature type="compositionally biased region" description="Basic and acidic residues" evidence="5">
    <location>
        <begin position="14"/>
        <end position="23"/>
    </location>
</feature>
<evidence type="ECO:0000256" key="3">
    <source>
        <dbReference type="ARBA" id="ARBA00023163"/>
    </source>
</evidence>
<feature type="domain" description="HTH tetR-type" evidence="6">
    <location>
        <begin position="21"/>
        <end position="81"/>
    </location>
</feature>
<dbReference type="Gene3D" id="1.10.357.10">
    <property type="entry name" value="Tetracycline Repressor, domain 2"/>
    <property type="match status" value="1"/>
</dbReference>
<dbReference type="InterPro" id="IPR041586">
    <property type="entry name" value="PsrA_TetR_C"/>
</dbReference>
<proteinExistence type="predicted"/>
<dbReference type="SUPFAM" id="SSF46689">
    <property type="entry name" value="Homeodomain-like"/>
    <property type="match status" value="1"/>
</dbReference>
<accession>A0A9E5JPZ4</accession>
<dbReference type="Pfam" id="PF00440">
    <property type="entry name" value="TetR_N"/>
    <property type="match status" value="1"/>
</dbReference>
<dbReference type="PRINTS" id="PR00455">
    <property type="entry name" value="HTHTETR"/>
</dbReference>
<feature type="region of interest" description="Disordered" evidence="5">
    <location>
        <begin position="1"/>
        <end position="23"/>
    </location>
</feature>
<evidence type="ECO:0000256" key="4">
    <source>
        <dbReference type="PROSITE-ProRule" id="PRU00335"/>
    </source>
</evidence>
<gene>
    <name evidence="7" type="ORF">G8770_02150</name>
</gene>
<reference evidence="7" key="1">
    <citation type="submission" date="2020-03" db="EMBL/GenBank/DDBJ databases">
        <authorList>
            <person name="Guo F."/>
        </authorList>
    </citation>
    <scope>NUCLEOTIDE SEQUENCE</scope>
    <source>
        <strain evidence="7">JCM 30134</strain>
    </source>
</reference>
<evidence type="ECO:0000256" key="5">
    <source>
        <dbReference type="SAM" id="MobiDB-lite"/>
    </source>
</evidence>
<dbReference type="PANTHER" id="PTHR30055">
    <property type="entry name" value="HTH-TYPE TRANSCRIPTIONAL REGULATOR RUTR"/>
    <property type="match status" value="1"/>
</dbReference>
<keyword evidence="3" id="KW-0804">Transcription</keyword>
<protein>
    <submittedName>
        <fullName evidence="7">TetR/AcrR family transcriptional regulator</fullName>
    </submittedName>
</protein>
<dbReference type="GO" id="GO:0000976">
    <property type="term" value="F:transcription cis-regulatory region binding"/>
    <property type="evidence" value="ECO:0007669"/>
    <property type="project" value="TreeGrafter"/>
</dbReference>
<dbReference type="PANTHER" id="PTHR30055:SF234">
    <property type="entry name" value="HTH-TYPE TRANSCRIPTIONAL REGULATOR BETI"/>
    <property type="match status" value="1"/>
</dbReference>
<name>A0A9E5JPZ4_9GAMM</name>
<keyword evidence="1" id="KW-0805">Transcription regulation</keyword>
<evidence type="ECO:0000259" key="6">
    <source>
        <dbReference type="PROSITE" id="PS50977"/>
    </source>
</evidence>
<dbReference type="InterPro" id="IPR050109">
    <property type="entry name" value="HTH-type_TetR-like_transc_reg"/>
</dbReference>
<evidence type="ECO:0000256" key="2">
    <source>
        <dbReference type="ARBA" id="ARBA00023125"/>
    </source>
</evidence>
<evidence type="ECO:0000313" key="7">
    <source>
        <dbReference type="EMBL" id="NHO64349.1"/>
    </source>
</evidence>
<dbReference type="PROSITE" id="PS50977">
    <property type="entry name" value="HTH_TETR_2"/>
    <property type="match status" value="1"/>
</dbReference>
<keyword evidence="8" id="KW-1185">Reference proteome</keyword>